<proteinExistence type="predicted"/>
<dbReference type="EMBL" id="JARGDN010000003">
    <property type="protein sequence ID" value="MDG9733176.1"/>
    <property type="molecule type" value="Genomic_DNA"/>
</dbReference>
<gene>
    <name evidence="3" type="ORF">FGL85_00165</name>
    <name evidence="2" type="ORF">P1N92_03460</name>
</gene>
<sequence>MSSILNEFINKNDALKLKLLSTLLENKQTTFELRDLTNQFKVSDYLIRESLDSLNNDISVLFGFNWIELKRGIIYQTMTLTRYHLYQLSRYFFELSPIKLLLEQRLISGKMPNYNYMESEYGWNTSYFFIQKNTLSTLIDLDSPEAVISAAFVIFNHYDTTPAFDHYIKTASQEVNQFLISQGYINAHGADKKRLLISIFLNELTHNQKICSPIIQQEDQHIHVDDKIPNAISQHLAIPEDNFVLCHLLSALNIFDLLEVSAPIAFTDYAQPILERLSTIIMPKLQEHILSCTPQDAEKISQAAARYCLKFTTNNQWALISQENISTQYFQDIYPSIYYSVETMFPAINSPEEIIPATYLNAFILNIISIIFYYIDITKIDNITIIVNFAGSPFTNHMIEAMLKDHISHASIKFITEWSYEEGDIYLSDTPSDRIATPQVIWKKPPTISDWQALAELIIRLKKK</sequence>
<reference evidence="2 5" key="2">
    <citation type="submission" date="2023-02" db="EMBL/GenBank/DDBJ databases">
        <title>Antimicrobial susceptibility testing and tentative epidemiological cut-off values for Lactobacillaceae family species intended for ingestion.</title>
        <authorList>
            <person name="Noehr-Meldgaard K."/>
            <person name="Struve C."/>
            <person name="Ingmer H."/>
            <person name="Koza A."/>
            <person name="Al-Nakeeb K."/>
            <person name="Agersoe Y."/>
        </authorList>
    </citation>
    <scope>NUCLEOTIDE SEQUENCE [LARGE SCALE GENOMIC DNA]</scope>
    <source>
        <strain evidence="2 5">DSM 20193</strain>
    </source>
</reference>
<dbReference type="KEGG" id="lpse:FGL85_00165"/>
<evidence type="ECO:0008006" key="6">
    <source>
        <dbReference type="Google" id="ProtNLM"/>
    </source>
</evidence>
<evidence type="ECO:0000256" key="1">
    <source>
        <dbReference type="SAM" id="Phobius"/>
    </source>
</evidence>
<feature type="transmembrane region" description="Helical" evidence="1">
    <location>
        <begin position="354"/>
        <end position="375"/>
    </location>
</feature>
<dbReference type="GeneID" id="64345408"/>
<dbReference type="AlphaFoldDB" id="A0A5B8T1W1"/>
<evidence type="ECO:0000313" key="5">
    <source>
        <dbReference type="Proteomes" id="UP001529201"/>
    </source>
</evidence>
<evidence type="ECO:0000313" key="4">
    <source>
        <dbReference type="Proteomes" id="UP000321296"/>
    </source>
</evidence>
<dbReference type="Proteomes" id="UP001529201">
    <property type="component" value="Unassembled WGS sequence"/>
</dbReference>
<keyword evidence="1" id="KW-1133">Transmembrane helix</keyword>
<keyword evidence="1" id="KW-0472">Membrane</keyword>
<protein>
    <recommendedName>
        <fullName evidence="6">Mga helix-turn-helix domain-containing protein</fullName>
    </recommendedName>
</protein>
<organism evidence="3 4">
    <name type="scientific">Leuconostoc pseudomesenteroides</name>
    <dbReference type="NCBI Taxonomy" id="33968"/>
    <lineage>
        <taxon>Bacteria</taxon>
        <taxon>Bacillati</taxon>
        <taxon>Bacillota</taxon>
        <taxon>Bacilli</taxon>
        <taxon>Lactobacillales</taxon>
        <taxon>Lactobacillaceae</taxon>
        <taxon>Leuconostoc</taxon>
    </lineage>
</organism>
<name>A0A5B8T1W1_LEUPS</name>
<dbReference type="Proteomes" id="UP000321296">
    <property type="component" value="Chromosome"/>
</dbReference>
<evidence type="ECO:0000313" key="2">
    <source>
        <dbReference type="EMBL" id="MDG9733176.1"/>
    </source>
</evidence>
<evidence type="ECO:0000313" key="3">
    <source>
        <dbReference type="EMBL" id="QEA41058.1"/>
    </source>
</evidence>
<dbReference type="EMBL" id="CP042383">
    <property type="protein sequence ID" value="QEA41058.1"/>
    <property type="molecule type" value="Genomic_DNA"/>
</dbReference>
<dbReference type="RefSeq" id="WP_010280004.1">
    <property type="nucleotide sequence ID" value="NZ_CP042383.1"/>
</dbReference>
<keyword evidence="1" id="KW-0812">Transmembrane</keyword>
<accession>A0A5B8T1W1</accession>
<keyword evidence="5" id="KW-1185">Reference proteome</keyword>
<reference evidence="3 4" key="1">
    <citation type="submission" date="2019-06" db="EMBL/GenBank/DDBJ databases">
        <title>Genome analyses of bacteria isolated from kimchi.</title>
        <authorList>
            <person name="Lee S."/>
            <person name="Ahn S."/>
            <person name="Roh S."/>
        </authorList>
    </citation>
    <scope>NUCLEOTIDE SEQUENCE [LARGE SCALE GENOMIC DNA]</scope>
    <source>
        <strain evidence="3 4">CBA3630</strain>
    </source>
</reference>